<keyword evidence="2" id="KW-1185">Reference proteome</keyword>
<dbReference type="GO" id="GO:0046872">
    <property type="term" value="F:metal ion binding"/>
    <property type="evidence" value="ECO:0007669"/>
    <property type="project" value="InterPro"/>
</dbReference>
<name>A0A7E5VHA7_TRINI</name>
<evidence type="ECO:0000313" key="2">
    <source>
        <dbReference type="Proteomes" id="UP000322000"/>
    </source>
</evidence>
<accession>A0A7E5VHA7</accession>
<dbReference type="PANTHER" id="PTHR11851">
    <property type="entry name" value="METALLOPROTEASE"/>
    <property type="match status" value="1"/>
</dbReference>
<dbReference type="GO" id="GO:0005739">
    <property type="term" value="C:mitochondrion"/>
    <property type="evidence" value="ECO:0007669"/>
    <property type="project" value="TreeGrafter"/>
</dbReference>
<organism evidence="2 3">
    <name type="scientific">Trichoplusia ni</name>
    <name type="common">Cabbage looper</name>
    <dbReference type="NCBI Taxonomy" id="7111"/>
    <lineage>
        <taxon>Eukaryota</taxon>
        <taxon>Metazoa</taxon>
        <taxon>Ecdysozoa</taxon>
        <taxon>Arthropoda</taxon>
        <taxon>Hexapoda</taxon>
        <taxon>Insecta</taxon>
        <taxon>Pterygota</taxon>
        <taxon>Neoptera</taxon>
        <taxon>Endopterygota</taxon>
        <taxon>Lepidoptera</taxon>
        <taxon>Glossata</taxon>
        <taxon>Ditrysia</taxon>
        <taxon>Noctuoidea</taxon>
        <taxon>Noctuidae</taxon>
        <taxon>Plusiinae</taxon>
        <taxon>Trichoplusia</taxon>
    </lineage>
</organism>
<dbReference type="InterPro" id="IPR050361">
    <property type="entry name" value="MPP/UQCRC_Complex"/>
</dbReference>
<dbReference type="InParanoid" id="A0A7E5VHA7"/>
<dbReference type="Pfam" id="PF00675">
    <property type="entry name" value="Peptidase_M16"/>
    <property type="match status" value="1"/>
</dbReference>
<reference evidence="3" key="1">
    <citation type="submission" date="2025-08" db="UniProtKB">
        <authorList>
            <consortium name="RefSeq"/>
        </authorList>
    </citation>
    <scope>IDENTIFICATION</scope>
</reference>
<gene>
    <name evidence="3" type="primary">LOC113493768</name>
</gene>
<dbReference type="KEGG" id="tnl:113493768"/>
<dbReference type="AlphaFoldDB" id="A0A7E5VHA7"/>
<dbReference type="Proteomes" id="UP000322000">
    <property type="component" value="Chromosome 5"/>
</dbReference>
<sequence>MNKLYRIPIRKFSVHQCDWTRCWPKPDYGPVEVQRSVLLNGIKVAASKPLGAQIGCCTIMYQSGSRYECDDSLGATHFIRAASSASSCAYSGFHKMRFLPQHGASITCTSNRQSIAYTLLCQPSIYSEMKCYLLDTVLRCYFKQWEIDDLKPLIRDDLHRITPEMRVIDLAQKACWGGSLANSMFCENSRIDGMTGEVLDNFANFNYKTDHCTVASVGVPFEETLKMAEAIEPRREKPGPRVLVPSRPRRGFEFYDLGPDSETWICVVVPGCGSSDIKNLIMHAIVASACGTENIQDGLHCLDRTPQQPLGLMSGTDIYTEYKAFNLSYQDTGVFGIVARTRACTAWKVAVAASEFLTNVGDLNFKQIDVGKKRLKVRLALNDDNCVTLTEGLALQLANGVQIDSAKNSIAMVDQMSNDEISCVAQGLSKKYKDMAYAVVGDITKVPHNKELICGF</sequence>
<dbReference type="InterPro" id="IPR011765">
    <property type="entry name" value="Pept_M16_N"/>
</dbReference>
<dbReference type="SUPFAM" id="SSF63411">
    <property type="entry name" value="LuxS/MPP-like metallohydrolase"/>
    <property type="match status" value="2"/>
</dbReference>
<dbReference type="RefSeq" id="XP_026727581.1">
    <property type="nucleotide sequence ID" value="XM_026871780.1"/>
</dbReference>
<feature type="domain" description="Peptidase M16 N-terminal" evidence="1">
    <location>
        <begin position="57"/>
        <end position="186"/>
    </location>
</feature>
<dbReference type="PANTHER" id="PTHR11851:SF226">
    <property type="entry name" value="CYTOCHROME B-C1 COMPLEX SUBUNIT 2, MITOCHONDRIAL"/>
    <property type="match status" value="1"/>
</dbReference>
<dbReference type="Gene3D" id="3.30.830.10">
    <property type="entry name" value="Metalloenzyme, LuxS/M16 peptidase-like"/>
    <property type="match status" value="2"/>
</dbReference>
<evidence type="ECO:0000259" key="1">
    <source>
        <dbReference type="Pfam" id="PF00675"/>
    </source>
</evidence>
<dbReference type="OrthoDB" id="6369905at2759"/>
<dbReference type="InterPro" id="IPR011249">
    <property type="entry name" value="Metalloenz_LuxS/M16"/>
</dbReference>
<protein>
    <submittedName>
        <fullName evidence="3">Cytochrome b-c1 complex subunit 2, mitochondrial-like isoform X1</fullName>
    </submittedName>
</protein>
<dbReference type="GeneID" id="113493768"/>
<evidence type="ECO:0000313" key="3">
    <source>
        <dbReference type="RefSeq" id="XP_026727581.1"/>
    </source>
</evidence>
<proteinExistence type="predicted"/>